<keyword evidence="5 11" id="KW-1133">Transmembrane helix</keyword>
<dbReference type="Pfam" id="PF00057">
    <property type="entry name" value="Ldl_recept_a"/>
    <property type="match status" value="2"/>
</dbReference>
<dbReference type="SMART" id="SM00192">
    <property type="entry name" value="LDLa"/>
    <property type="match status" value="5"/>
</dbReference>
<dbReference type="GO" id="GO:0005509">
    <property type="term" value="F:calcium ion binding"/>
    <property type="evidence" value="ECO:0007669"/>
    <property type="project" value="InterPro"/>
</dbReference>
<comment type="subcellular location">
    <subcellularLocation>
        <location evidence="1">Membrane</location>
        <topology evidence="1">Single-pass membrane protein</topology>
    </subcellularLocation>
</comment>
<dbReference type="Proteomes" id="UP000663891">
    <property type="component" value="Unassembled WGS sequence"/>
</dbReference>
<gene>
    <name evidence="15" type="ORF">VCS650_LOCUS5930</name>
</gene>
<keyword evidence="12" id="KW-0732">Signal</keyword>
<dbReference type="PROSITE" id="PS50068">
    <property type="entry name" value="LDLRA_2"/>
    <property type="match status" value="3"/>
</dbReference>
<dbReference type="CDD" id="cd00112">
    <property type="entry name" value="LDLa"/>
    <property type="match status" value="3"/>
</dbReference>
<evidence type="ECO:0000256" key="10">
    <source>
        <dbReference type="PROSITE-ProRule" id="PRU00124"/>
    </source>
</evidence>
<dbReference type="PROSITE" id="PS01187">
    <property type="entry name" value="EGF_CA"/>
    <property type="match status" value="1"/>
</dbReference>
<evidence type="ECO:0000256" key="5">
    <source>
        <dbReference type="ARBA" id="ARBA00022989"/>
    </source>
</evidence>
<dbReference type="InterPro" id="IPR000742">
    <property type="entry name" value="EGF"/>
</dbReference>
<feature type="signal peptide" evidence="12">
    <location>
        <begin position="1"/>
        <end position="22"/>
    </location>
</feature>
<evidence type="ECO:0000256" key="3">
    <source>
        <dbReference type="ARBA" id="ARBA00022692"/>
    </source>
</evidence>
<evidence type="ECO:0000256" key="4">
    <source>
        <dbReference type="ARBA" id="ARBA00022737"/>
    </source>
</evidence>
<evidence type="ECO:0000256" key="11">
    <source>
        <dbReference type="SAM" id="Phobius"/>
    </source>
</evidence>
<comment type="caution">
    <text evidence="10">Lacks conserved residue(s) required for the propagation of feature annotation.</text>
</comment>
<dbReference type="Pfam" id="PF07645">
    <property type="entry name" value="EGF_CA"/>
    <property type="match status" value="1"/>
</dbReference>
<evidence type="ECO:0000313" key="15">
    <source>
        <dbReference type="EMBL" id="CAF0837167.1"/>
    </source>
</evidence>
<feature type="domain" description="EGF-like" evidence="14">
    <location>
        <begin position="298"/>
        <end position="336"/>
    </location>
</feature>
<protein>
    <recommendedName>
        <fullName evidence="17">Vitellogenin receptor</fullName>
    </recommendedName>
</protein>
<accession>A0A813V257</accession>
<dbReference type="PANTHER" id="PTHR22722">
    <property type="entry name" value="LOW-DENSITY LIPOPROTEIN RECEPTOR-RELATED PROTEIN 2-RELATED"/>
    <property type="match status" value="1"/>
</dbReference>
<dbReference type="PROSITE" id="PS01209">
    <property type="entry name" value="LDLRA_1"/>
    <property type="match status" value="2"/>
</dbReference>
<feature type="disulfide bond" evidence="10">
    <location>
        <begin position="120"/>
        <end position="138"/>
    </location>
</feature>
<comment type="caution">
    <text evidence="15">The sequence shown here is derived from an EMBL/GenBank/DDBJ whole genome shotgun (WGS) entry which is preliminary data.</text>
</comment>
<dbReference type="Gene3D" id="2.10.25.10">
    <property type="entry name" value="Laminin"/>
    <property type="match status" value="1"/>
</dbReference>
<keyword evidence="8" id="KW-0675">Receptor</keyword>
<keyword evidence="4" id="KW-0677">Repeat</keyword>
<feature type="disulfide bond" evidence="10">
    <location>
        <begin position="113"/>
        <end position="125"/>
    </location>
</feature>
<dbReference type="GO" id="GO:0042562">
    <property type="term" value="F:hormone binding"/>
    <property type="evidence" value="ECO:0007669"/>
    <property type="project" value="TreeGrafter"/>
</dbReference>
<dbReference type="SUPFAM" id="SSF57196">
    <property type="entry name" value="EGF/Laminin"/>
    <property type="match status" value="1"/>
</dbReference>
<evidence type="ECO:0000256" key="12">
    <source>
        <dbReference type="SAM" id="SignalP"/>
    </source>
</evidence>
<feature type="disulfide bond" evidence="10">
    <location>
        <begin position="162"/>
        <end position="180"/>
    </location>
</feature>
<reference evidence="15" key="1">
    <citation type="submission" date="2021-02" db="EMBL/GenBank/DDBJ databases">
        <authorList>
            <person name="Nowell W R."/>
        </authorList>
    </citation>
    <scope>NUCLEOTIDE SEQUENCE</scope>
</reference>
<evidence type="ECO:0008006" key="17">
    <source>
        <dbReference type="Google" id="ProtNLM"/>
    </source>
</evidence>
<name>A0A813V257_9BILA</name>
<evidence type="ECO:0000256" key="8">
    <source>
        <dbReference type="ARBA" id="ARBA00023170"/>
    </source>
</evidence>
<evidence type="ECO:0000256" key="1">
    <source>
        <dbReference type="ARBA" id="ARBA00004167"/>
    </source>
</evidence>
<dbReference type="PRINTS" id="PR00261">
    <property type="entry name" value="LDLRECEPTOR"/>
</dbReference>
<dbReference type="SMART" id="SM00181">
    <property type="entry name" value="EGF"/>
    <property type="match status" value="2"/>
</dbReference>
<organism evidence="15 16">
    <name type="scientific">Adineta steineri</name>
    <dbReference type="NCBI Taxonomy" id="433720"/>
    <lineage>
        <taxon>Eukaryota</taxon>
        <taxon>Metazoa</taxon>
        <taxon>Spiralia</taxon>
        <taxon>Gnathifera</taxon>
        <taxon>Rotifera</taxon>
        <taxon>Eurotatoria</taxon>
        <taxon>Bdelloidea</taxon>
        <taxon>Adinetida</taxon>
        <taxon>Adinetidae</taxon>
        <taxon>Adineta</taxon>
    </lineage>
</organism>
<dbReference type="GO" id="GO:0016324">
    <property type="term" value="C:apical plasma membrane"/>
    <property type="evidence" value="ECO:0007669"/>
    <property type="project" value="TreeGrafter"/>
</dbReference>
<dbReference type="AlphaFoldDB" id="A0A813V257"/>
<keyword evidence="2" id="KW-0245">EGF-like domain</keyword>
<dbReference type="InterPro" id="IPR036055">
    <property type="entry name" value="LDL_receptor-like_sf"/>
</dbReference>
<dbReference type="InterPro" id="IPR023415">
    <property type="entry name" value="LDLR_class-A_CS"/>
</dbReference>
<feature type="domain" description="EGF-like" evidence="14">
    <location>
        <begin position="154"/>
        <end position="190"/>
    </location>
</feature>
<dbReference type="SMART" id="SM00179">
    <property type="entry name" value="EGF_CA"/>
    <property type="match status" value="1"/>
</dbReference>
<feature type="disulfide bond" evidence="10">
    <location>
        <begin position="155"/>
        <end position="167"/>
    </location>
</feature>
<evidence type="ECO:0000256" key="2">
    <source>
        <dbReference type="ARBA" id="ARBA00022536"/>
    </source>
</evidence>
<keyword evidence="6 11" id="KW-0472">Membrane</keyword>
<proteinExistence type="predicted"/>
<dbReference type="GO" id="GO:0043235">
    <property type="term" value="C:receptor complex"/>
    <property type="evidence" value="ECO:0007669"/>
    <property type="project" value="TreeGrafter"/>
</dbReference>
<evidence type="ECO:0000259" key="13">
    <source>
        <dbReference type="SMART" id="SM00179"/>
    </source>
</evidence>
<feature type="disulfide bond" evidence="10">
    <location>
        <begin position="174"/>
        <end position="189"/>
    </location>
</feature>
<dbReference type="InterPro" id="IPR049883">
    <property type="entry name" value="NOTCH1_EGF-like"/>
</dbReference>
<dbReference type="InterPro" id="IPR000152">
    <property type="entry name" value="EGF-type_Asp/Asn_hydroxyl_site"/>
</dbReference>
<evidence type="ECO:0000313" key="16">
    <source>
        <dbReference type="Proteomes" id="UP000663891"/>
    </source>
</evidence>
<feature type="disulfide bond" evidence="10">
    <location>
        <begin position="229"/>
        <end position="244"/>
    </location>
</feature>
<evidence type="ECO:0000256" key="6">
    <source>
        <dbReference type="ARBA" id="ARBA00023136"/>
    </source>
</evidence>
<dbReference type="Gene3D" id="4.10.400.10">
    <property type="entry name" value="Low-density Lipoprotein Receptor"/>
    <property type="match status" value="3"/>
</dbReference>
<evidence type="ECO:0000259" key="14">
    <source>
        <dbReference type="SMART" id="SM00181"/>
    </source>
</evidence>
<dbReference type="PANTHER" id="PTHR22722:SF14">
    <property type="entry name" value="MEGALIN, ISOFORM A"/>
    <property type="match status" value="1"/>
</dbReference>
<dbReference type="PROSITE" id="PS00010">
    <property type="entry name" value="ASX_HYDROXYL"/>
    <property type="match status" value="1"/>
</dbReference>
<dbReference type="InterPro" id="IPR002172">
    <property type="entry name" value="LDrepeatLR_classA_rpt"/>
</dbReference>
<dbReference type="SUPFAM" id="SSF57424">
    <property type="entry name" value="LDL receptor-like module"/>
    <property type="match status" value="3"/>
</dbReference>
<keyword evidence="7 10" id="KW-1015">Disulfide bond</keyword>
<feature type="domain" description="EGF-like calcium-binding" evidence="13">
    <location>
        <begin position="295"/>
        <end position="336"/>
    </location>
</feature>
<dbReference type="InterPro" id="IPR001881">
    <property type="entry name" value="EGF-like_Ca-bd_dom"/>
</dbReference>
<dbReference type="InterPro" id="IPR018097">
    <property type="entry name" value="EGF_Ca-bd_CS"/>
</dbReference>
<feature type="transmembrane region" description="Helical" evidence="11">
    <location>
        <begin position="696"/>
        <end position="715"/>
    </location>
</feature>
<feature type="chain" id="PRO_5032940359" description="Vitellogenin receptor" evidence="12">
    <location>
        <begin position="23"/>
        <end position="784"/>
    </location>
</feature>
<dbReference type="EMBL" id="CAJNON010000035">
    <property type="protein sequence ID" value="CAF0837167.1"/>
    <property type="molecule type" value="Genomic_DNA"/>
</dbReference>
<dbReference type="CDD" id="cd00054">
    <property type="entry name" value="EGF_CA"/>
    <property type="match status" value="1"/>
</dbReference>
<dbReference type="GO" id="GO:0006898">
    <property type="term" value="P:receptor-mediated endocytosis"/>
    <property type="evidence" value="ECO:0007669"/>
    <property type="project" value="TreeGrafter"/>
</dbReference>
<keyword evidence="3 11" id="KW-0812">Transmembrane</keyword>
<dbReference type="OrthoDB" id="2019384at2759"/>
<evidence type="ECO:0000256" key="9">
    <source>
        <dbReference type="ARBA" id="ARBA00023180"/>
    </source>
</evidence>
<dbReference type="InterPro" id="IPR051221">
    <property type="entry name" value="LDLR-related"/>
</dbReference>
<evidence type="ECO:0000256" key="7">
    <source>
        <dbReference type="ARBA" id="ARBA00023157"/>
    </source>
</evidence>
<sequence>MIIKSTVYLTVTYLIFLKVSYGYLGCPNNLVPCRNKTHCIEIKEVCIDYHDCVTDDGDEICHHLPQNSTDSIACVTHIDPQVSYDRLSPHDICNGRQDCFLNEDEGGCNKTICQVNHWLCKKGSCIENFRVCDGHKDCPDGSDEEEGVGCHHSVCGSNKIRCPNGQCIDEVKMCDGIEHCLDGFDEKNCVHTTSTIASIAQVDDSCPEFTCSTSATFNHPICLSNDRVCDGYNDCPGGDDEHSCRDKCTIKSNCPTNSDVSCIQHPAVGQLCRCVKQGYRLTTKTPQNNIPICQDYDECNDSLGTYCSFKCTNTDGSFNCTCPSNFTLDKVTKTCQRSNDQSKPNLLILSDRTITFYNILTSTEQYSSQQLSTINIDKNHHFDYIQYNSKQMFVIYYDQIQHAILCESNRDLKTIVLLQNLTVNAFAYNANENTLFIIENQSKTLRMYTSIVCDVSINIPMHSWSLNDNANSIHSMQIDVYNRQLIFASSSQFMISNMSEPNVIKIVHKTDREIKRFIYDAAFQRIFWTANNIDSNGLSPVFTCNGQFKQCHDTSIRIPSASLFAFFNDGLLYIPSSKKSLDFIRIYGKNRFSGESITSTHDQIRSFVFIDNQQTEGSDLCTKYSIARCKNYQLCLQINSINMTCLSIDGSFVSKQATTDIDNSMLQDAMKLSVGDNSISPVASQQNTHRYRPSNAILIGIITLGILVTILAFFVKRCHNRFFQKASRDEQSQNERRLIIDPSLDEFTIVTDDRVSKKHIDYARDILIENPSFLLLGRRRDSEV</sequence>
<keyword evidence="9" id="KW-0325">Glycoprotein</keyword>